<evidence type="ECO:0000256" key="7">
    <source>
        <dbReference type="ARBA" id="ARBA00022840"/>
    </source>
</evidence>
<keyword evidence="6" id="KW-0418">Kinase</keyword>
<dbReference type="GO" id="GO:0005524">
    <property type="term" value="F:ATP binding"/>
    <property type="evidence" value="ECO:0007669"/>
    <property type="project" value="UniProtKB-KW"/>
</dbReference>
<evidence type="ECO:0000256" key="6">
    <source>
        <dbReference type="ARBA" id="ARBA00022777"/>
    </source>
</evidence>
<dbReference type="GO" id="GO:0016020">
    <property type="term" value="C:membrane"/>
    <property type="evidence" value="ECO:0007669"/>
    <property type="project" value="InterPro"/>
</dbReference>
<proteinExistence type="predicted"/>
<dbReference type="CDD" id="cd16917">
    <property type="entry name" value="HATPase_UhpB-NarQ-NarX-like"/>
    <property type="match status" value="1"/>
</dbReference>
<dbReference type="PANTHER" id="PTHR24421">
    <property type="entry name" value="NITRATE/NITRITE SENSOR PROTEIN NARX-RELATED"/>
    <property type="match status" value="1"/>
</dbReference>
<keyword evidence="9" id="KW-0812">Transmembrane</keyword>
<keyword evidence="9" id="KW-0472">Membrane</keyword>
<dbReference type="GO" id="GO:0000155">
    <property type="term" value="F:phosphorelay sensor kinase activity"/>
    <property type="evidence" value="ECO:0007669"/>
    <property type="project" value="InterPro"/>
</dbReference>
<dbReference type="EMBL" id="BOMQ01000015">
    <property type="protein sequence ID" value="GIE47631.1"/>
    <property type="molecule type" value="Genomic_DNA"/>
</dbReference>
<evidence type="ECO:0000256" key="5">
    <source>
        <dbReference type="ARBA" id="ARBA00022741"/>
    </source>
</evidence>
<keyword evidence="8" id="KW-0902">Two-component regulatory system</keyword>
<keyword evidence="7" id="KW-0067">ATP-binding</keyword>
<evidence type="ECO:0000256" key="1">
    <source>
        <dbReference type="ARBA" id="ARBA00000085"/>
    </source>
</evidence>
<dbReference type="Gene3D" id="1.20.5.1930">
    <property type="match status" value="1"/>
</dbReference>
<evidence type="ECO:0000313" key="11">
    <source>
        <dbReference type="EMBL" id="GIE47631.1"/>
    </source>
</evidence>
<organism evidence="11 12">
    <name type="scientific">Actinoplanes nipponensis</name>
    <dbReference type="NCBI Taxonomy" id="135950"/>
    <lineage>
        <taxon>Bacteria</taxon>
        <taxon>Bacillati</taxon>
        <taxon>Actinomycetota</taxon>
        <taxon>Actinomycetes</taxon>
        <taxon>Micromonosporales</taxon>
        <taxon>Micromonosporaceae</taxon>
        <taxon>Actinoplanes</taxon>
    </lineage>
</organism>
<feature type="transmembrane region" description="Helical" evidence="9">
    <location>
        <begin position="134"/>
        <end position="155"/>
    </location>
</feature>
<dbReference type="SUPFAM" id="SSF55874">
    <property type="entry name" value="ATPase domain of HSP90 chaperone/DNA topoisomerase II/histidine kinase"/>
    <property type="match status" value="1"/>
</dbReference>
<gene>
    <name evidence="11" type="ORF">Ani05nite_11650</name>
</gene>
<keyword evidence="4" id="KW-0808">Transferase</keyword>
<dbReference type="Pfam" id="PF07730">
    <property type="entry name" value="HisKA_3"/>
    <property type="match status" value="1"/>
</dbReference>
<dbReference type="AlphaFoldDB" id="A0A919MJN0"/>
<keyword evidence="3" id="KW-0597">Phosphoprotein</keyword>
<dbReference type="EC" id="2.7.13.3" evidence="2"/>
<dbReference type="GO" id="GO:0046983">
    <property type="term" value="F:protein dimerization activity"/>
    <property type="evidence" value="ECO:0007669"/>
    <property type="project" value="InterPro"/>
</dbReference>
<accession>A0A919MJN0</accession>
<feature type="domain" description="Signal transduction histidine kinase subgroup 3 dimerisation and phosphoacceptor" evidence="10">
    <location>
        <begin position="255"/>
        <end position="321"/>
    </location>
</feature>
<evidence type="ECO:0000256" key="8">
    <source>
        <dbReference type="ARBA" id="ARBA00023012"/>
    </source>
</evidence>
<sequence>MPGRTVKVKSSTAYLSPYRLVRFVASIMTPSSVAASQVSGPAVRRQWGVRAAEGGDFPTLRPRFSGWPRPPRLLTVDDVDICFFPMDRMTTGRSICHLLIGAALSMLAAAMFTLLVILWGAALVSLVSGPSGGALLVVLYVLAGLTLPLVLAWFVHEVAVLHRLRFQRLLDVTIPEPAWTLRSTGRQLAYHTWALLIAVPATALILAPPAARRFVRHDRDTARRLLGPTNVEILKERVDWLRRSRAEIVLATDEERRRIERDLHDGAQQRLLSLALNLGMAREAITEPSPEADAIVAAHDEALSALSELRQFVRGLHPAVLNDRGLDAAISGLAARAKIPIHVSVTVQPRCPPSIEAVAYFVVSEALTNVAKHSRALIASVTITRRGSKLHIEVADEGRGGATAKPGGGIAGLIQRTASVDGTLTLSSPVGGPTVIKVVLPCG</sequence>
<dbReference type="InterPro" id="IPR011712">
    <property type="entry name" value="Sig_transdc_His_kin_sub3_dim/P"/>
</dbReference>
<dbReference type="Proteomes" id="UP000647172">
    <property type="component" value="Unassembled WGS sequence"/>
</dbReference>
<feature type="transmembrane region" description="Helical" evidence="9">
    <location>
        <begin position="188"/>
        <end position="207"/>
    </location>
</feature>
<comment type="caution">
    <text evidence="11">The sequence shown here is derived from an EMBL/GenBank/DDBJ whole genome shotgun (WGS) entry which is preliminary data.</text>
</comment>
<comment type="catalytic activity">
    <reaction evidence="1">
        <text>ATP + protein L-histidine = ADP + protein N-phospho-L-histidine.</text>
        <dbReference type="EC" id="2.7.13.3"/>
    </reaction>
</comment>
<evidence type="ECO:0000259" key="10">
    <source>
        <dbReference type="Pfam" id="PF07730"/>
    </source>
</evidence>
<evidence type="ECO:0000256" key="2">
    <source>
        <dbReference type="ARBA" id="ARBA00012438"/>
    </source>
</evidence>
<evidence type="ECO:0000256" key="4">
    <source>
        <dbReference type="ARBA" id="ARBA00022679"/>
    </source>
</evidence>
<dbReference type="PANTHER" id="PTHR24421:SF10">
    <property type="entry name" value="NITRATE_NITRITE SENSOR PROTEIN NARQ"/>
    <property type="match status" value="1"/>
</dbReference>
<keyword evidence="5" id="KW-0547">Nucleotide-binding</keyword>
<dbReference type="InterPro" id="IPR036890">
    <property type="entry name" value="HATPase_C_sf"/>
</dbReference>
<dbReference type="InterPro" id="IPR050482">
    <property type="entry name" value="Sensor_HK_TwoCompSys"/>
</dbReference>
<protein>
    <recommendedName>
        <fullName evidence="2">histidine kinase</fullName>
        <ecNumber evidence="2">2.7.13.3</ecNumber>
    </recommendedName>
</protein>
<evidence type="ECO:0000256" key="9">
    <source>
        <dbReference type="SAM" id="Phobius"/>
    </source>
</evidence>
<dbReference type="Gene3D" id="3.30.565.10">
    <property type="entry name" value="Histidine kinase-like ATPase, C-terminal domain"/>
    <property type="match status" value="1"/>
</dbReference>
<keyword evidence="12" id="KW-1185">Reference proteome</keyword>
<keyword evidence="9" id="KW-1133">Transmembrane helix</keyword>
<evidence type="ECO:0000256" key="3">
    <source>
        <dbReference type="ARBA" id="ARBA00022553"/>
    </source>
</evidence>
<name>A0A919MJN0_9ACTN</name>
<feature type="transmembrane region" description="Helical" evidence="9">
    <location>
        <begin position="98"/>
        <end position="122"/>
    </location>
</feature>
<evidence type="ECO:0000313" key="12">
    <source>
        <dbReference type="Proteomes" id="UP000647172"/>
    </source>
</evidence>
<reference evidence="11" key="1">
    <citation type="submission" date="2021-01" db="EMBL/GenBank/DDBJ databases">
        <title>Whole genome shotgun sequence of Actinoplanes nipponensis NBRC 14063.</title>
        <authorList>
            <person name="Komaki H."/>
            <person name="Tamura T."/>
        </authorList>
    </citation>
    <scope>NUCLEOTIDE SEQUENCE</scope>
    <source>
        <strain evidence="11">NBRC 14063</strain>
    </source>
</reference>